<dbReference type="EMBL" id="JAUTXT010000081">
    <property type="protein sequence ID" value="KAK3669498.1"/>
    <property type="molecule type" value="Genomic_DNA"/>
</dbReference>
<dbReference type="Proteomes" id="UP001274830">
    <property type="component" value="Unassembled WGS sequence"/>
</dbReference>
<accession>A0AAE0TQ48</accession>
<feature type="non-terminal residue" evidence="1">
    <location>
        <position position="1"/>
    </location>
</feature>
<name>A0AAE0TQ48_9PEZI</name>
<gene>
    <name evidence="1" type="ORF">LTR78_010599</name>
</gene>
<keyword evidence="2" id="KW-1185">Reference proteome</keyword>
<dbReference type="AlphaFoldDB" id="A0AAE0TQ48"/>
<organism evidence="1 2">
    <name type="scientific">Recurvomyces mirabilis</name>
    <dbReference type="NCBI Taxonomy" id="574656"/>
    <lineage>
        <taxon>Eukaryota</taxon>
        <taxon>Fungi</taxon>
        <taxon>Dikarya</taxon>
        <taxon>Ascomycota</taxon>
        <taxon>Pezizomycotina</taxon>
        <taxon>Dothideomycetes</taxon>
        <taxon>Dothideomycetidae</taxon>
        <taxon>Mycosphaerellales</taxon>
        <taxon>Teratosphaeriaceae</taxon>
        <taxon>Recurvomyces</taxon>
    </lineage>
</organism>
<comment type="caution">
    <text evidence="1">The sequence shown here is derived from an EMBL/GenBank/DDBJ whole genome shotgun (WGS) entry which is preliminary data.</text>
</comment>
<protein>
    <submittedName>
        <fullName evidence="1">Uncharacterized protein</fullName>
    </submittedName>
</protein>
<sequence length="168" mass="17946">GATAANMSDAVTVEVDTQCCGRCAKTLPATDFGATQTTCNACRAQISAYGKAKRAAARAEREHKRNQNHLRDPPPIYPGSEVRVIPQVVSRDFVDITSARDPDTRRESVHDAAVLKHESHHDAITDMGKSRKAHGIGADQAAGIGNGTNWGRLCLVTADVTGVQQETV</sequence>
<evidence type="ECO:0000313" key="2">
    <source>
        <dbReference type="Proteomes" id="UP001274830"/>
    </source>
</evidence>
<evidence type="ECO:0000313" key="1">
    <source>
        <dbReference type="EMBL" id="KAK3669498.1"/>
    </source>
</evidence>
<reference evidence="1" key="1">
    <citation type="submission" date="2023-07" db="EMBL/GenBank/DDBJ databases">
        <title>Black Yeasts Isolated from many extreme environments.</title>
        <authorList>
            <person name="Coleine C."/>
            <person name="Stajich J.E."/>
            <person name="Selbmann L."/>
        </authorList>
    </citation>
    <scope>NUCLEOTIDE SEQUENCE</scope>
    <source>
        <strain evidence="1">CCFEE 5485</strain>
    </source>
</reference>
<proteinExistence type="predicted"/>